<dbReference type="Pfam" id="PF22422">
    <property type="entry name" value="MGH1-like_GH"/>
    <property type="match status" value="1"/>
</dbReference>
<dbReference type="GO" id="GO:0004555">
    <property type="term" value="F:alpha,alpha-trehalase activity"/>
    <property type="evidence" value="ECO:0007669"/>
    <property type="project" value="InterPro"/>
</dbReference>
<dbReference type="Proteomes" id="UP000264002">
    <property type="component" value="Unassembled WGS sequence"/>
</dbReference>
<sequence>MIKDMVPFVHFYDQDFVDMYDRSWVWIDELWKQGTEANGMNGSYLSYPGQTTFNQYLSCFSSLFLVYSNQNNSPFPMLDYFYQKQEANGAIRGEYSIEDGKPVFTAANPEGIFPPLFAYVEHGFYHKIGNKKRLKEIVPVLERYFSWIQATFQKPNGLYSVPIEACQSGNIPRDHVYYPLDFNAQLAVNALYMSAIGDILNDKELSFRYKRIYFSLKTRINSMMWDPDTNFYYDLDIKENRINTKYIGAYWTMLAEIPNDERAAYLIEYLKDPKEFGTDNPFPSVPVSSPVFSEEGNGYCGGVVPINTYMVIKGLEKFNEFIFARECAIRHMYFLLDTLHPDAETIGDVWEAYLPNKEGFSKTDEIPDFPRRRLMPYAGVVTITLMIENIIGLNISLPRKTVDWVMPSLEAMGIENLSLKRNMITILSNKTDRGWEIRLESEKLYYFTIEILGEKKKKTLPIPSGKCSMLIDKL</sequence>
<dbReference type="PANTHER" id="PTHR23403:SF1">
    <property type="entry name" value="TREHALASE"/>
    <property type="match status" value="1"/>
</dbReference>
<dbReference type="InterPro" id="IPR001661">
    <property type="entry name" value="Glyco_hydro_37"/>
</dbReference>
<name>A0A372MJU0_9SPIR</name>
<organism evidence="2 3">
    <name type="scientific">Sphaerochaeta halotolerans</name>
    <dbReference type="NCBI Taxonomy" id="2293840"/>
    <lineage>
        <taxon>Bacteria</taxon>
        <taxon>Pseudomonadati</taxon>
        <taxon>Spirochaetota</taxon>
        <taxon>Spirochaetia</taxon>
        <taxon>Spirochaetales</taxon>
        <taxon>Sphaerochaetaceae</taxon>
        <taxon>Sphaerochaeta</taxon>
    </lineage>
</organism>
<feature type="domain" description="Mannosylglycerate hydrolase MGH1-like glycoside hydrolase" evidence="1">
    <location>
        <begin position="112"/>
        <end position="331"/>
    </location>
</feature>
<comment type="caution">
    <text evidence="2">The sequence shown here is derived from an EMBL/GenBank/DDBJ whole genome shotgun (WGS) entry which is preliminary data.</text>
</comment>
<dbReference type="SUPFAM" id="SSF48208">
    <property type="entry name" value="Six-hairpin glycosidases"/>
    <property type="match status" value="1"/>
</dbReference>
<dbReference type="InterPro" id="IPR012341">
    <property type="entry name" value="6hp_glycosidase-like_sf"/>
</dbReference>
<dbReference type="Gene3D" id="1.50.10.10">
    <property type="match status" value="1"/>
</dbReference>
<keyword evidence="3" id="KW-1185">Reference proteome</keyword>
<evidence type="ECO:0000313" key="3">
    <source>
        <dbReference type="Proteomes" id="UP000264002"/>
    </source>
</evidence>
<protein>
    <recommendedName>
        <fullName evidence="1">Mannosylglycerate hydrolase MGH1-like glycoside hydrolase domain-containing protein</fullName>
    </recommendedName>
</protein>
<dbReference type="AlphaFoldDB" id="A0A372MJU0"/>
<dbReference type="InterPro" id="IPR008928">
    <property type="entry name" value="6-hairpin_glycosidase_sf"/>
</dbReference>
<reference evidence="2 3" key="2">
    <citation type="submission" date="2018-09" db="EMBL/GenBank/DDBJ databases">
        <title>Genome of Sphaerochaeta halotolerans strain 4-11.</title>
        <authorList>
            <person name="Nazina T.N."/>
            <person name="Sokolova D.S."/>
        </authorList>
    </citation>
    <scope>NUCLEOTIDE SEQUENCE [LARGE SCALE GENOMIC DNA]</scope>
    <source>
        <strain evidence="2 3">4-11</strain>
    </source>
</reference>
<reference evidence="3" key="1">
    <citation type="submission" date="2018-08" db="EMBL/GenBank/DDBJ databases">
        <authorList>
            <person name="Grouzdev D.S."/>
            <person name="Krutkina M.S."/>
        </authorList>
    </citation>
    <scope>NUCLEOTIDE SEQUENCE [LARGE SCALE GENOMIC DNA]</scope>
    <source>
        <strain evidence="3">4-11</strain>
    </source>
</reference>
<gene>
    <name evidence="2" type="ORF">DYP60_00275</name>
</gene>
<dbReference type="GO" id="GO:0005993">
    <property type="term" value="P:trehalose catabolic process"/>
    <property type="evidence" value="ECO:0007669"/>
    <property type="project" value="TreeGrafter"/>
</dbReference>
<evidence type="ECO:0000259" key="1">
    <source>
        <dbReference type="Pfam" id="PF22422"/>
    </source>
</evidence>
<evidence type="ECO:0000313" key="2">
    <source>
        <dbReference type="EMBL" id="RFU96052.1"/>
    </source>
</evidence>
<proteinExistence type="predicted"/>
<dbReference type="PANTHER" id="PTHR23403">
    <property type="entry name" value="TREHALASE"/>
    <property type="match status" value="1"/>
</dbReference>
<dbReference type="RefSeq" id="WP_117328871.1">
    <property type="nucleotide sequence ID" value="NZ_QUWK01000001.1"/>
</dbReference>
<dbReference type="InterPro" id="IPR054491">
    <property type="entry name" value="MGH1-like_GH"/>
</dbReference>
<accession>A0A372MJU0</accession>
<dbReference type="OrthoDB" id="9798687at2"/>
<dbReference type="EMBL" id="QUWK01000001">
    <property type="protein sequence ID" value="RFU96052.1"/>
    <property type="molecule type" value="Genomic_DNA"/>
</dbReference>